<keyword evidence="9" id="KW-1185">Reference proteome</keyword>
<dbReference type="InterPro" id="IPR029063">
    <property type="entry name" value="SAM-dependent_MTases_sf"/>
</dbReference>
<evidence type="ECO:0000313" key="7">
    <source>
        <dbReference type="EMBL" id="AMJ41441.1"/>
    </source>
</evidence>
<name>A0A0X1U939_ANAPI</name>
<dbReference type="InterPro" id="IPR002052">
    <property type="entry name" value="DNA_methylase_N6_adenine_CS"/>
</dbReference>
<proteinExistence type="inferred from homology"/>
<evidence type="ECO:0000256" key="4">
    <source>
        <dbReference type="ARBA" id="ARBA00022691"/>
    </source>
</evidence>
<keyword evidence="2 7" id="KW-0489">Methyltransferase</keyword>
<dbReference type="GO" id="GO:0008170">
    <property type="term" value="F:N-methyltransferase activity"/>
    <property type="evidence" value="ECO:0007669"/>
    <property type="project" value="InterPro"/>
</dbReference>
<dbReference type="GO" id="GO:0003677">
    <property type="term" value="F:DNA binding"/>
    <property type="evidence" value="ECO:0007669"/>
    <property type="project" value="InterPro"/>
</dbReference>
<dbReference type="OrthoDB" id="9800801at2"/>
<gene>
    <name evidence="7" type="ORF">CPRO_18570</name>
    <name evidence="8" type="ORF">SAMN02745151_01454</name>
</gene>
<protein>
    <submittedName>
        <fullName evidence="7 8">Methyltransferase</fullName>
    </submittedName>
</protein>
<organism evidence="8 10">
    <name type="scientific">Anaerotignum propionicum DSM 1682</name>
    <dbReference type="NCBI Taxonomy" id="991789"/>
    <lineage>
        <taxon>Bacteria</taxon>
        <taxon>Bacillati</taxon>
        <taxon>Bacillota</taxon>
        <taxon>Clostridia</taxon>
        <taxon>Lachnospirales</taxon>
        <taxon>Anaerotignaceae</taxon>
        <taxon>Anaerotignum</taxon>
    </lineage>
</organism>
<dbReference type="RefSeq" id="WP_066050677.1">
    <property type="nucleotide sequence ID" value="NZ_CP014223.1"/>
</dbReference>
<dbReference type="InterPro" id="IPR002295">
    <property type="entry name" value="N4/N6-MTase_EcoPI_Mod-like"/>
</dbReference>
<evidence type="ECO:0000313" key="8">
    <source>
        <dbReference type="EMBL" id="SHE68455.1"/>
    </source>
</evidence>
<sequence length="639" mass="73405">MDYTKVPQEINNVVGDNVKLLAQLFPSAVKDGQVDFEALKDELGQFEEVGKEKYELTWAGKQNAKKKAQEDVYNRTLKYIEADSKNPETTENLYIEGDNLEVLKLLRQNYYGAIKMIYIDPPYNTGDDYIYNDKRRMNRIQSDILEDIRDDASSLMVKNQKSSNLFHAKWLDEIYPVLKLSKDLLKDDGVIFISIDYNENFNLRAIMDEIFGRDAFIGEIYWESKTKSQNTETSFNKLQPKAEMIFVYSKKEKRRFNLIKSGEKKYPLNDKNGVYREHILEVMNANGIRGRETMIFDISDGVATVSLPEGKQWQIGQEQVSIYKNAGDLFIRDDKVIIKMRPSYERNEKTEPFWGMFTKELGTAESAKKELTSLLGTHGFETVKPIEIIRRLTYHGTNNKDIILDFFSGSATTAHAVMQLNAEDGGNRKFIMVQVAEETDKNSEASNTGFKNICEIGKERIRRAGEKLKEEIETANAQLKLGEEPKQVPDIGFKVFRTADTNIKWNIRNSTAEINLDTAESPNIDLMDFFHGVKDVDVVYEVMLRQKDVPLSATLETLMDIGGRTYLYGSAYLVCLETEITVDLIDKLAALDPLPIKFIFRDSSFKDDINLKDETFRRLKNLVERNSGLTKKTYTVEFI</sequence>
<keyword evidence="4" id="KW-0949">S-adenosyl-L-methionine</keyword>
<dbReference type="GO" id="GO:0009307">
    <property type="term" value="P:DNA restriction-modification system"/>
    <property type="evidence" value="ECO:0007669"/>
    <property type="project" value="UniProtKB-KW"/>
</dbReference>
<dbReference type="REBASE" id="139844">
    <property type="entry name" value="M.CprX2ORF18570P"/>
</dbReference>
<keyword evidence="3" id="KW-0808">Transferase</keyword>
<dbReference type="Proteomes" id="UP000068026">
    <property type="component" value="Chromosome"/>
</dbReference>
<dbReference type="Gene3D" id="3.40.50.150">
    <property type="entry name" value="Vaccinia Virus protein VP39"/>
    <property type="match status" value="1"/>
</dbReference>
<keyword evidence="5" id="KW-0680">Restriction system</keyword>
<evidence type="ECO:0000313" key="10">
    <source>
        <dbReference type="Proteomes" id="UP000184204"/>
    </source>
</evidence>
<dbReference type="KEGG" id="cpro:CPRO_18570"/>
<evidence type="ECO:0000256" key="1">
    <source>
        <dbReference type="ARBA" id="ARBA00006594"/>
    </source>
</evidence>
<feature type="domain" description="DNA methylase N-4/N-6" evidence="6">
    <location>
        <begin position="114"/>
        <end position="437"/>
    </location>
</feature>
<evidence type="ECO:0000259" key="6">
    <source>
        <dbReference type="Pfam" id="PF01555"/>
    </source>
</evidence>
<dbReference type="AlphaFoldDB" id="A0A0X1U939"/>
<reference evidence="10" key="3">
    <citation type="submission" date="2016-11" db="EMBL/GenBank/DDBJ databases">
        <authorList>
            <person name="Jaros S."/>
            <person name="Januszkiewicz K."/>
            <person name="Wedrychowicz H."/>
        </authorList>
    </citation>
    <scope>NUCLEOTIDE SEQUENCE [LARGE SCALE GENOMIC DNA]</scope>
    <source>
        <strain evidence="10">DSM 1682</strain>
    </source>
</reference>
<dbReference type="EMBL" id="CP014223">
    <property type="protein sequence ID" value="AMJ41441.1"/>
    <property type="molecule type" value="Genomic_DNA"/>
</dbReference>
<evidence type="ECO:0000256" key="3">
    <source>
        <dbReference type="ARBA" id="ARBA00022679"/>
    </source>
</evidence>
<dbReference type="PROSITE" id="PS00092">
    <property type="entry name" value="N6_MTASE"/>
    <property type="match status" value="1"/>
</dbReference>
<dbReference type="GO" id="GO:0032259">
    <property type="term" value="P:methylation"/>
    <property type="evidence" value="ECO:0007669"/>
    <property type="project" value="UniProtKB-KW"/>
</dbReference>
<reference evidence="9" key="2">
    <citation type="submission" date="2016-01" db="EMBL/GenBank/DDBJ databases">
        <authorList>
            <person name="Poehlein A."/>
            <person name="Schlien K."/>
            <person name="Gottschalk G."/>
            <person name="Buckel W."/>
            <person name="Daniel R."/>
        </authorList>
    </citation>
    <scope>NUCLEOTIDE SEQUENCE [LARGE SCALE GENOMIC DNA]</scope>
    <source>
        <strain evidence="9">X2</strain>
    </source>
</reference>
<evidence type="ECO:0000256" key="2">
    <source>
        <dbReference type="ARBA" id="ARBA00022603"/>
    </source>
</evidence>
<dbReference type="InterPro" id="IPR002941">
    <property type="entry name" value="DNA_methylase_N4/N6"/>
</dbReference>
<dbReference type="Pfam" id="PF01555">
    <property type="entry name" value="N6_N4_Mtase"/>
    <property type="match status" value="1"/>
</dbReference>
<evidence type="ECO:0000313" key="9">
    <source>
        <dbReference type="Proteomes" id="UP000068026"/>
    </source>
</evidence>
<reference evidence="8" key="4">
    <citation type="submission" date="2016-11" db="EMBL/GenBank/DDBJ databases">
        <authorList>
            <person name="Varghese N."/>
            <person name="Submissions S."/>
        </authorList>
    </citation>
    <scope>NUCLEOTIDE SEQUENCE</scope>
    <source>
        <strain evidence="8">DSM 1682</strain>
    </source>
</reference>
<comment type="similarity">
    <text evidence="1">Belongs to the N(4)/N(6)-methyltransferase family.</text>
</comment>
<dbReference type="Proteomes" id="UP000184204">
    <property type="component" value="Unassembled WGS sequence"/>
</dbReference>
<dbReference type="PRINTS" id="PR00506">
    <property type="entry name" value="D21N6MTFRASE"/>
</dbReference>
<dbReference type="EMBL" id="FQUA01000005">
    <property type="protein sequence ID" value="SHE68455.1"/>
    <property type="molecule type" value="Genomic_DNA"/>
</dbReference>
<reference evidence="7 9" key="1">
    <citation type="journal article" date="2016" name="Genome Announc.">
        <title>Complete Genome Sequence of the Amino Acid-Fermenting Clostridium propionicum X2 (DSM 1682).</title>
        <authorList>
            <person name="Poehlein A."/>
            <person name="Schlien K."/>
            <person name="Chowdhury N.P."/>
            <person name="Gottschalk G."/>
            <person name="Buckel W."/>
            <person name="Daniel R."/>
        </authorList>
    </citation>
    <scope>NUCLEOTIDE SEQUENCE [LARGE SCALE GENOMIC DNA]</scope>
    <source>
        <strain evidence="7 9">X2</strain>
    </source>
</reference>
<dbReference type="SUPFAM" id="SSF53335">
    <property type="entry name" value="S-adenosyl-L-methionine-dependent methyltransferases"/>
    <property type="match status" value="1"/>
</dbReference>
<accession>A0A0X1U939</accession>
<dbReference type="PIRSF" id="PIRSF015855">
    <property type="entry name" value="TypeIII_Mtase_mKpnI"/>
    <property type="match status" value="1"/>
</dbReference>
<evidence type="ECO:0000256" key="5">
    <source>
        <dbReference type="ARBA" id="ARBA00022747"/>
    </source>
</evidence>